<evidence type="ECO:0000256" key="4">
    <source>
        <dbReference type="ARBA" id="ARBA00022741"/>
    </source>
</evidence>
<dbReference type="CDD" id="cd00130">
    <property type="entry name" value="PAS"/>
    <property type="match status" value="1"/>
</dbReference>
<reference evidence="9" key="2">
    <citation type="journal article" date="2021" name="Microbiome">
        <title>Successional dynamics and alternative stable states in a saline activated sludge microbial community over 9 years.</title>
        <authorList>
            <person name="Wang Y."/>
            <person name="Ye J."/>
            <person name="Ju F."/>
            <person name="Liu L."/>
            <person name="Boyd J.A."/>
            <person name="Deng Y."/>
            <person name="Parks D.H."/>
            <person name="Jiang X."/>
            <person name="Yin X."/>
            <person name="Woodcroft B.J."/>
            <person name="Tyson G.W."/>
            <person name="Hugenholtz P."/>
            <person name="Polz M.F."/>
            <person name="Zhang T."/>
        </authorList>
    </citation>
    <scope>NUCLEOTIDE SEQUENCE</scope>
    <source>
        <strain evidence="9">HKST-UBA02</strain>
    </source>
</reference>
<keyword evidence="6" id="KW-0067">ATP-binding</keyword>
<comment type="catalytic activity">
    <reaction evidence="1">
        <text>ATP + protein L-histidine = ADP + protein N-phospho-L-histidine.</text>
        <dbReference type="EC" id="2.7.13.3"/>
    </reaction>
</comment>
<dbReference type="SUPFAM" id="SSF55785">
    <property type="entry name" value="PYP-like sensor domain (PAS domain)"/>
    <property type="match status" value="1"/>
</dbReference>
<dbReference type="Pfam" id="PF08448">
    <property type="entry name" value="PAS_4"/>
    <property type="match status" value="1"/>
</dbReference>
<dbReference type="PANTHER" id="PTHR43065:SF46">
    <property type="entry name" value="C4-DICARBOXYLATE TRANSPORT SENSOR PROTEIN DCTB"/>
    <property type="match status" value="1"/>
</dbReference>
<dbReference type="GO" id="GO:0004673">
    <property type="term" value="F:protein histidine kinase activity"/>
    <property type="evidence" value="ECO:0007669"/>
    <property type="project" value="UniProtKB-EC"/>
</dbReference>
<dbReference type="Gene3D" id="1.10.287.130">
    <property type="match status" value="1"/>
</dbReference>
<evidence type="ECO:0000313" key="9">
    <source>
        <dbReference type="EMBL" id="MCA9754396.1"/>
    </source>
</evidence>
<dbReference type="InterPro" id="IPR005467">
    <property type="entry name" value="His_kinase_dom"/>
</dbReference>
<organism evidence="9 10">
    <name type="scientific">Eiseniibacteriota bacterium</name>
    <dbReference type="NCBI Taxonomy" id="2212470"/>
    <lineage>
        <taxon>Bacteria</taxon>
        <taxon>Candidatus Eiseniibacteriota</taxon>
    </lineage>
</organism>
<dbReference type="SUPFAM" id="SSF55874">
    <property type="entry name" value="ATPase domain of HSP90 chaperone/DNA topoisomerase II/histidine kinase"/>
    <property type="match status" value="1"/>
</dbReference>
<dbReference type="Pfam" id="PF02518">
    <property type="entry name" value="HATPase_c"/>
    <property type="match status" value="1"/>
</dbReference>
<evidence type="ECO:0000256" key="2">
    <source>
        <dbReference type="ARBA" id="ARBA00012438"/>
    </source>
</evidence>
<dbReference type="GO" id="GO:0005524">
    <property type="term" value="F:ATP binding"/>
    <property type="evidence" value="ECO:0007669"/>
    <property type="project" value="UniProtKB-KW"/>
</dbReference>
<dbReference type="PANTHER" id="PTHR43065">
    <property type="entry name" value="SENSOR HISTIDINE KINASE"/>
    <property type="match status" value="1"/>
</dbReference>
<dbReference type="PRINTS" id="PR00344">
    <property type="entry name" value="BCTRLSENSOR"/>
</dbReference>
<keyword evidence="5" id="KW-0418">Kinase</keyword>
<dbReference type="InterPro" id="IPR004358">
    <property type="entry name" value="Sig_transdc_His_kin-like_C"/>
</dbReference>
<name>A0A956N9T0_UNCEI</name>
<dbReference type="Proteomes" id="UP000739538">
    <property type="component" value="Unassembled WGS sequence"/>
</dbReference>
<gene>
    <name evidence="9" type="ORF">KDA27_01235</name>
</gene>
<sequence>MEADAEQRQGEFRPPALHPSLRQIVEDHLDEGLTQNESLRRVLVAIDEILRFAESDRRLAEQSLEFSTQELLKAHEEVRGVLQAQPDIICLLDSKWKIRSCSTSSYRDLIHPPQMLIGRRMDRIPHPKVAKLFRAALEEARKTGRLQTIEYELAPKGTKHSYFEARMVPMGTDHCVVVIRNVDERKHLEAQLVQAQKLESIAHLAAGIAHEINTPTQYITDNTRFLQDTFGELDPILDAICRLGEQAETPDQEQTRDLRKELENLDLEYLREEIPQAIAQSLEGLERIARIVAAMKEFSHPGSEEMTPTDLNRALENTATVSKNEWKYVADLDLHLDPALPSVYCLPAELNQVFLNVIVNAAQAVGESVKQKIRPHGKITVKTKLDGRFAEIRISDTGLGVPESARDHIFDPFFTTKEVGIGTGQGLAISRSVVVDKHHGTIDFLTCPGEGTTFVIRIPVDGDAARLAAA</sequence>
<evidence type="ECO:0000259" key="8">
    <source>
        <dbReference type="PROSITE" id="PS50109"/>
    </source>
</evidence>
<comment type="caution">
    <text evidence="9">The sequence shown here is derived from an EMBL/GenBank/DDBJ whole genome shotgun (WGS) entry which is preliminary data.</text>
</comment>
<dbReference type="InterPro" id="IPR013656">
    <property type="entry name" value="PAS_4"/>
</dbReference>
<dbReference type="PROSITE" id="PS50109">
    <property type="entry name" value="HIS_KIN"/>
    <property type="match status" value="1"/>
</dbReference>
<evidence type="ECO:0000256" key="5">
    <source>
        <dbReference type="ARBA" id="ARBA00022777"/>
    </source>
</evidence>
<dbReference type="AlphaFoldDB" id="A0A956N9T0"/>
<dbReference type="Gene3D" id="3.30.565.10">
    <property type="entry name" value="Histidine kinase-like ATPase, C-terminal domain"/>
    <property type="match status" value="1"/>
</dbReference>
<dbReference type="InterPro" id="IPR036890">
    <property type="entry name" value="HATPase_C_sf"/>
</dbReference>
<dbReference type="InterPro" id="IPR000014">
    <property type="entry name" value="PAS"/>
</dbReference>
<dbReference type="EC" id="2.7.13.3" evidence="2"/>
<accession>A0A956N9T0</accession>
<keyword evidence="4" id="KW-0547">Nucleotide-binding</keyword>
<dbReference type="InterPro" id="IPR035965">
    <property type="entry name" value="PAS-like_dom_sf"/>
</dbReference>
<keyword evidence="3" id="KW-0808">Transferase</keyword>
<dbReference type="Gene3D" id="3.30.450.20">
    <property type="entry name" value="PAS domain"/>
    <property type="match status" value="1"/>
</dbReference>
<protein>
    <recommendedName>
        <fullName evidence="2">histidine kinase</fullName>
        <ecNumber evidence="2">2.7.13.3</ecNumber>
    </recommendedName>
</protein>
<feature type="domain" description="Histidine kinase" evidence="8">
    <location>
        <begin position="207"/>
        <end position="462"/>
    </location>
</feature>
<evidence type="ECO:0000256" key="6">
    <source>
        <dbReference type="ARBA" id="ARBA00022840"/>
    </source>
</evidence>
<evidence type="ECO:0000313" key="10">
    <source>
        <dbReference type="Proteomes" id="UP000739538"/>
    </source>
</evidence>
<dbReference type="GO" id="GO:0000160">
    <property type="term" value="P:phosphorelay signal transduction system"/>
    <property type="evidence" value="ECO:0007669"/>
    <property type="project" value="UniProtKB-KW"/>
</dbReference>
<evidence type="ECO:0000256" key="7">
    <source>
        <dbReference type="ARBA" id="ARBA00023012"/>
    </source>
</evidence>
<dbReference type="EMBL" id="JAGQHS010000003">
    <property type="protein sequence ID" value="MCA9754396.1"/>
    <property type="molecule type" value="Genomic_DNA"/>
</dbReference>
<evidence type="ECO:0000256" key="1">
    <source>
        <dbReference type="ARBA" id="ARBA00000085"/>
    </source>
</evidence>
<keyword evidence="7" id="KW-0902">Two-component regulatory system</keyword>
<reference evidence="9" key="1">
    <citation type="submission" date="2020-04" db="EMBL/GenBank/DDBJ databases">
        <authorList>
            <person name="Zhang T."/>
        </authorList>
    </citation>
    <scope>NUCLEOTIDE SEQUENCE</scope>
    <source>
        <strain evidence="9">HKST-UBA02</strain>
    </source>
</reference>
<dbReference type="InterPro" id="IPR003594">
    <property type="entry name" value="HATPase_dom"/>
</dbReference>
<dbReference type="SMART" id="SM00387">
    <property type="entry name" value="HATPase_c"/>
    <property type="match status" value="1"/>
</dbReference>
<evidence type="ECO:0000256" key="3">
    <source>
        <dbReference type="ARBA" id="ARBA00022679"/>
    </source>
</evidence>
<proteinExistence type="predicted"/>